<keyword evidence="2" id="KW-1185">Reference proteome</keyword>
<evidence type="ECO:0000313" key="2">
    <source>
        <dbReference type="Proteomes" id="UP000694867"/>
    </source>
</evidence>
<dbReference type="InterPro" id="IPR056429">
    <property type="entry name" value="PH_CMIP"/>
</dbReference>
<reference evidence="3" key="1">
    <citation type="submission" date="2025-08" db="UniProtKB">
        <authorList>
            <consortium name="RefSeq"/>
        </authorList>
    </citation>
    <scope>IDENTIFICATION</scope>
</reference>
<sequence>MPSAKSVLASRRGGPNLNLNLSQSTLELPAHKLHRQNSSESTLSSDSGLCSSPGTGFLSVAPSCPSSCSAPSSPIGPKFKLTREFDAAVCRLNQHKTLVSKILSSRFLRRWENHSVRLNQFSIDSVQNTGFMAEPIPYDSITEVYATKRWDPHHKFCLRIALADGTSALLQAPSSYLRDQWLHSILWLKQISKFSLDAVRNRENDFGVILKNMKTMVDLSLTTPLQDTSIYQTTLDILCDYLHNIDNANSDDLSGCYGNQVIAVMSPLLERCTPTQPICEYLCKLCDSDLPLVTGQLASVIERIIKRNTDFGKYPGSRRLVECYLKALSRLNKHSRRNLGQSPRKRARSRSAERCLDSFDCHFEKERSNKSGSSLSVVTSNYRPATIHEQCAGGHYQGTSSLSVFNVSGLSSEGQHLETPTFSNLSSDAFRTESQLSHDQMIATINSSGSIINVQLCPDSTDEVEGGQNDDGKTAEVENNRLDVPSALEDEVFCCEENVRTNLRHKSACAVEAFTRQMHGNSSACPHPRILPNLVAVCLSALYRAFSQTKDLRTKCDDPDVLCFIQILSVLSEFEDWRLPLSQILQPIPFPSIFIEATILFAEKMSTIVWQFASDSRCEVHQCLVGVRQNKNGWLQIFAAGHDSEMYSKMCHALLKCNCLRKAFLSDTFTSSWALEPLILSSLRHQAVAVQCLAILLENDLIKGEDLRSSAQAALQSSVFGRRLFETIQAKKQMYTRNFEQSGSSRVRSLSTISLPPKSNDNDFHLLLSNLSGVHDLVKVHTLTLAFTEITDRSIDAITQLRGLKKLNLWASKISDVGLEAICYSLKDLEDVNLCETPIGERGVEALTSLDKLRIVNLNSTKVTMDAYCKLKERFPDMEICDVRYTDAW</sequence>
<dbReference type="SUPFAM" id="SSF50729">
    <property type="entry name" value="PH domain-like"/>
    <property type="match status" value="1"/>
</dbReference>
<dbReference type="Proteomes" id="UP000694867">
    <property type="component" value="Unplaced"/>
</dbReference>
<dbReference type="PANTHER" id="PTHR25480:SF0">
    <property type="entry name" value="C-MAF-INDUCING PROTEIN"/>
    <property type="match status" value="1"/>
</dbReference>
<organism evidence="2 3">
    <name type="scientific">Galendromus occidentalis</name>
    <name type="common">western predatory mite</name>
    <dbReference type="NCBI Taxonomy" id="34638"/>
    <lineage>
        <taxon>Eukaryota</taxon>
        <taxon>Metazoa</taxon>
        <taxon>Ecdysozoa</taxon>
        <taxon>Arthropoda</taxon>
        <taxon>Chelicerata</taxon>
        <taxon>Arachnida</taxon>
        <taxon>Acari</taxon>
        <taxon>Parasitiformes</taxon>
        <taxon>Mesostigmata</taxon>
        <taxon>Gamasina</taxon>
        <taxon>Phytoseioidea</taxon>
        <taxon>Phytoseiidae</taxon>
        <taxon>Typhlodrominae</taxon>
        <taxon>Galendromus</taxon>
    </lineage>
</organism>
<evidence type="ECO:0000259" key="1">
    <source>
        <dbReference type="Pfam" id="PF23066"/>
    </source>
</evidence>
<dbReference type="SUPFAM" id="SSF52047">
    <property type="entry name" value="RNI-like"/>
    <property type="match status" value="1"/>
</dbReference>
<protein>
    <submittedName>
        <fullName evidence="3">C-Maf-inducing protein</fullName>
    </submittedName>
</protein>
<proteinExistence type="predicted"/>
<evidence type="ECO:0000313" key="3">
    <source>
        <dbReference type="RefSeq" id="XP_028966997.1"/>
    </source>
</evidence>
<dbReference type="Gene3D" id="3.80.10.10">
    <property type="entry name" value="Ribonuclease Inhibitor"/>
    <property type="match status" value="1"/>
</dbReference>
<dbReference type="InterPro" id="IPR052813">
    <property type="entry name" value="CMIP"/>
</dbReference>
<dbReference type="Pfam" id="PF23066">
    <property type="entry name" value="PH_21"/>
    <property type="match status" value="1"/>
</dbReference>
<dbReference type="RefSeq" id="XP_028966997.1">
    <property type="nucleotide sequence ID" value="XM_029111164.1"/>
</dbReference>
<feature type="domain" description="C-Maf-inducing protein PH" evidence="1">
    <location>
        <begin position="78"/>
        <end position="195"/>
    </location>
</feature>
<dbReference type="AlphaFoldDB" id="A0AAJ7SE44"/>
<accession>A0AAJ7SE44</accession>
<dbReference type="InterPro" id="IPR032675">
    <property type="entry name" value="LRR_dom_sf"/>
</dbReference>
<dbReference type="GeneID" id="100899465"/>
<dbReference type="PANTHER" id="PTHR25480">
    <property type="entry name" value="LEUCINE-RICH REPEAT-CONTAINING PROTEIN 73"/>
    <property type="match status" value="1"/>
</dbReference>
<gene>
    <name evidence="3" type="primary">LOC100899465</name>
</gene>
<dbReference type="KEGG" id="goe:100899465"/>
<name>A0AAJ7SE44_9ACAR</name>